<reference evidence="1" key="2">
    <citation type="submission" date="2020-05" db="UniProtKB">
        <authorList>
            <consortium name="EnsemblMetazoa"/>
        </authorList>
    </citation>
    <scope>IDENTIFICATION</scope>
    <source>
        <strain evidence="1">IAEA</strain>
    </source>
</reference>
<proteinExistence type="predicted"/>
<dbReference type="AlphaFoldDB" id="A0A1B0C1U4"/>
<dbReference type="VEuPathDB" id="VectorBase:GPPI046804"/>
<reference evidence="2" key="1">
    <citation type="submission" date="2015-01" db="EMBL/GenBank/DDBJ databases">
        <authorList>
            <person name="Aksoy S."/>
            <person name="Warren W."/>
            <person name="Wilson R.K."/>
        </authorList>
    </citation>
    <scope>NUCLEOTIDE SEQUENCE [LARGE SCALE GENOMIC DNA]</scope>
    <source>
        <strain evidence="2">IAEA</strain>
    </source>
</reference>
<dbReference type="EnsemblMetazoa" id="GPPI046804-RA">
    <property type="protein sequence ID" value="GPPI046804-PA"/>
    <property type="gene ID" value="GPPI046804"/>
</dbReference>
<evidence type="ECO:0000313" key="2">
    <source>
        <dbReference type="Proteomes" id="UP000092460"/>
    </source>
</evidence>
<dbReference type="Proteomes" id="UP000092460">
    <property type="component" value="Unassembled WGS sequence"/>
</dbReference>
<accession>A0A1B0C1U4</accession>
<protein>
    <submittedName>
        <fullName evidence="1">Uncharacterized protein</fullName>
    </submittedName>
</protein>
<name>A0A1B0C1U4_9MUSC</name>
<evidence type="ECO:0000313" key="1">
    <source>
        <dbReference type="EnsemblMetazoa" id="GPPI046804-PA"/>
    </source>
</evidence>
<sequence length="173" mass="19747">MVLLLASQISPFKLKGKKGEFATPPIFMMTAITFVIANFSPVEEENNAASINVNRVEEQLINVTTAVFVNSNDTWYRTIGQLQSSDRVDLFAYKETTEFWSSDIFSLDTILLLLSFKLIQNLKTFLRDMSKTSPKFLTGYQVTKMCRNSIKDSEQNETEKEKDRSVFVKASNM</sequence>
<dbReference type="EMBL" id="JXJN01024176">
    <property type="status" value="NOT_ANNOTATED_CDS"/>
    <property type="molecule type" value="Genomic_DNA"/>
</dbReference>
<organism evidence="1 2">
    <name type="scientific">Glossina palpalis gambiensis</name>
    <dbReference type="NCBI Taxonomy" id="67801"/>
    <lineage>
        <taxon>Eukaryota</taxon>
        <taxon>Metazoa</taxon>
        <taxon>Ecdysozoa</taxon>
        <taxon>Arthropoda</taxon>
        <taxon>Hexapoda</taxon>
        <taxon>Insecta</taxon>
        <taxon>Pterygota</taxon>
        <taxon>Neoptera</taxon>
        <taxon>Endopterygota</taxon>
        <taxon>Diptera</taxon>
        <taxon>Brachycera</taxon>
        <taxon>Muscomorpha</taxon>
        <taxon>Hippoboscoidea</taxon>
        <taxon>Glossinidae</taxon>
        <taxon>Glossina</taxon>
    </lineage>
</organism>
<keyword evidence="2" id="KW-1185">Reference proteome</keyword>